<dbReference type="GO" id="GO:0008408">
    <property type="term" value="F:3'-5' exonuclease activity"/>
    <property type="evidence" value="ECO:0007669"/>
    <property type="project" value="TreeGrafter"/>
</dbReference>
<evidence type="ECO:0000313" key="4">
    <source>
        <dbReference type="EMBL" id="MCC2176808.1"/>
    </source>
</evidence>
<keyword evidence="1 4" id="KW-0378">Hydrolase</keyword>
<dbReference type="EMBL" id="JAJEPX010000016">
    <property type="protein sequence ID" value="MCC2176808.1"/>
    <property type="molecule type" value="Genomic_DNA"/>
</dbReference>
<dbReference type="GO" id="GO:0003676">
    <property type="term" value="F:nucleic acid binding"/>
    <property type="evidence" value="ECO:0007669"/>
    <property type="project" value="InterPro"/>
</dbReference>
<organism evidence="4 5">
    <name type="scientific">Agathobaculum butyriciproducens</name>
    <dbReference type="NCBI Taxonomy" id="1628085"/>
    <lineage>
        <taxon>Bacteria</taxon>
        <taxon>Bacillati</taxon>
        <taxon>Bacillota</taxon>
        <taxon>Clostridia</taxon>
        <taxon>Eubacteriales</taxon>
        <taxon>Butyricicoccaceae</taxon>
        <taxon>Agathobaculum</taxon>
    </lineage>
</organism>
<dbReference type="SUPFAM" id="SSF53098">
    <property type="entry name" value="Ribonuclease H-like"/>
    <property type="match status" value="1"/>
</dbReference>
<feature type="region of interest" description="Disordered" evidence="2">
    <location>
        <begin position="191"/>
        <end position="222"/>
    </location>
</feature>
<dbReference type="PANTHER" id="PTHR30231:SF42">
    <property type="entry name" value="EXONUCLEASE"/>
    <property type="match status" value="1"/>
</dbReference>
<dbReference type="PANTHER" id="PTHR30231">
    <property type="entry name" value="DNA POLYMERASE III SUBUNIT EPSILON"/>
    <property type="match status" value="1"/>
</dbReference>
<dbReference type="Proteomes" id="UP001298753">
    <property type="component" value="Unassembled WGS sequence"/>
</dbReference>
<keyword evidence="5" id="KW-1185">Reference proteome</keyword>
<feature type="compositionally biased region" description="Basic residues" evidence="2">
    <location>
        <begin position="202"/>
        <end position="215"/>
    </location>
</feature>
<name>A0AAW4W1B9_9FIRM</name>
<feature type="domain" description="Exonuclease" evidence="3">
    <location>
        <begin position="2"/>
        <end position="168"/>
    </location>
</feature>
<evidence type="ECO:0000256" key="2">
    <source>
        <dbReference type="SAM" id="MobiDB-lite"/>
    </source>
</evidence>
<evidence type="ECO:0000313" key="5">
    <source>
        <dbReference type="Proteomes" id="UP001298753"/>
    </source>
</evidence>
<gene>
    <name evidence="4" type="ORF">LKD22_06665</name>
</gene>
<dbReference type="CDD" id="cd06130">
    <property type="entry name" value="DNA_pol_III_epsilon_like"/>
    <property type="match status" value="1"/>
</dbReference>
<evidence type="ECO:0000256" key="1">
    <source>
        <dbReference type="ARBA" id="ARBA00022839"/>
    </source>
</evidence>
<dbReference type="Pfam" id="PF00929">
    <property type="entry name" value="RNase_T"/>
    <property type="match status" value="1"/>
</dbReference>
<dbReference type="InterPro" id="IPR013520">
    <property type="entry name" value="Ribonucl_H"/>
</dbReference>
<accession>A0AAW4W1B9</accession>
<proteinExistence type="predicted"/>
<sequence>MRYLALDFETGNASPLSACALGASVFEDNQLVDEKISLIRPPECVGKFHWGNVRVNHIKEKMVADAPSFAEVWEPLADIAEGSVIVCHNAMFDTNVLCSCLAHYGLKMPECRYLCTVKVSKRVWPELENHKLDTVSAALHIDLNHHEAGSDARAAGLILQAALRRTSSADADALAEKIGMRLGRISSMGKTPCSIAGDPKPREHRRTARPRNTVKRKGENKV</sequence>
<dbReference type="AlphaFoldDB" id="A0AAW4W1B9"/>
<dbReference type="SMART" id="SM00479">
    <property type="entry name" value="EXOIII"/>
    <property type="match status" value="1"/>
</dbReference>
<reference evidence="4 5" key="1">
    <citation type="submission" date="2021-10" db="EMBL/GenBank/DDBJ databases">
        <title>Anaerobic single-cell dispensing facilitates the cultivation of human gut bacteria.</title>
        <authorList>
            <person name="Afrizal A."/>
        </authorList>
    </citation>
    <scope>NUCLEOTIDE SEQUENCE [LARGE SCALE GENOMIC DNA]</scope>
    <source>
        <strain evidence="4 5">CLA-AA-H270</strain>
    </source>
</reference>
<evidence type="ECO:0000259" key="3">
    <source>
        <dbReference type="SMART" id="SM00479"/>
    </source>
</evidence>
<dbReference type="GO" id="GO:0005829">
    <property type="term" value="C:cytosol"/>
    <property type="evidence" value="ECO:0007669"/>
    <property type="project" value="TreeGrafter"/>
</dbReference>
<dbReference type="Gene3D" id="3.30.420.10">
    <property type="entry name" value="Ribonuclease H-like superfamily/Ribonuclease H"/>
    <property type="match status" value="1"/>
</dbReference>
<keyword evidence="1 4" id="KW-0269">Exonuclease</keyword>
<dbReference type="InterPro" id="IPR012337">
    <property type="entry name" value="RNaseH-like_sf"/>
</dbReference>
<comment type="caution">
    <text evidence="4">The sequence shown here is derived from an EMBL/GenBank/DDBJ whole genome shotgun (WGS) entry which is preliminary data.</text>
</comment>
<dbReference type="InterPro" id="IPR036397">
    <property type="entry name" value="RNaseH_sf"/>
</dbReference>
<dbReference type="FunFam" id="3.30.420.10:FF:000045">
    <property type="entry name" value="3'-5' exonuclease DinG"/>
    <property type="match status" value="1"/>
</dbReference>
<protein>
    <submittedName>
        <fullName evidence="4">3'-5' exonuclease</fullName>
    </submittedName>
</protein>
<keyword evidence="1 4" id="KW-0540">Nuclease</keyword>
<dbReference type="GeneID" id="98659155"/>
<dbReference type="RefSeq" id="WP_227600622.1">
    <property type="nucleotide sequence ID" value="NZ_JAJEPX010000016.1"/>
</dbReference>